<keyword evidence="3" id="KW-1185">Reference proteome</keyword>
<comment type="caution">
    <text evidence="2">The sequence shown here is derived from an EMBL/GenBank/DDBJ whole genome shotgun (WGS) entry which is preliminary data.</text>
</comment>
<dbReference type="RefSeq" id="WP_271338986.1">
    <property type="nucleotide sequence ID" value="NZ_JAQKAB010000001.1"/>
</dbReference>
<gene>
    <name evidence="2" type="ORF">PJ311_00700</name>
</gene>
<keyword evidence="1" id="KW-0812">Transmembrane</keyword>
<evidence type="ECO:0000256" key="1">
    <source>
        <dbReference type="SAM" id="Phobius"/>
    </source>
</evidence>
<sequence>MLQAEIFKLKKSRILFILFLILVFMSLALSYWFKSYTGIEMLKFVYEIQLMFPLIIFMGIIGAYYITNEYQTGGFKRYISYGHRRSIIILTKSFVFSVLIIIMSSIMPLLTVLTNTYLNGFGDVSFLSVIRIILLSEFIYIGLTAMAVLICLILKNPIITMGLFYAIYNVYVFFQVIASKIDFVKKIYDYTIFGQVQLALLTEISMNDTIQIIIVTLLTATFSIGLSIFVFRRMSVM</sequence>
<keyword evidence="1" id="KW-1133">Transmembrane helix</keyword>
<feature type="transmembrane region" description="Helical" evidence="1">
    <location>
        <begin position="44"/>
        <end position="66"/>
    </location>
</feature>
<dbReference type="Pfam" id="PF12730">
    <property type="entry name" value="ABC2_membrane_4"/>
    <property type="match status" value="1"/>
</dbReference>
<feature type="transmembrane region" description="Helical" evidence="1">
    <location>
        <begin position="87"/>
        <end position="110"/>
    </location>
</feature>
<name>A0ABT4WYK4_9BACI</name>
<keyword evidence="1" id="KW-0472">Membrane</keyword>
<feature type="transmembrane region" description="Helical" evidence="1">
    <location>
        <begin position="130"/>
        <end position="154"/>
    </location>
</feature>
<proteinExistence type="predicted"/>
<evidence type="ECO:0000313" key="2">
    <source>
        <dbReference type="EMBL" id="MDA7025123.1"/>
    </source>
</evidence>
<protein>
    <submittedName>
        <fullName evidence="2">ABC transporter permease</fullName>
    </submittedName>
</protein>
<organism evidence="2 3">
    <name type="scientific">Bacillus changyiensis</name>
    <dbReference type="NCBI Taxonomy" id="3004103"/>
    <lineage>
        <taxon>Bacteria</taxon>
        <taxon>Bacillati</taxon>
        <taxon>Bacillota</taxon>
        <taxon>Bacilli</taxon>
        <taxon>Bacillales</taxon>
        <taxon>Bacillaceae</taxon>
        <taxon>Bacillus</taxon>
    </lineage>
</organism>
<reference evidence="2 3" key="1">
    <citation type="submission" date="2023-01" db="EMBL/GenBank/DDBJ databases">
        <title>Bacillus changyiensis sp. nov., isolated from a coastal deposit.</title>
        <authorList>
            <person name="Xiao G."/>
            <person name="Lai Q."/>
            <person name="Hu Z."/>
            <person name="Shao Z."/>
        </authorList>
    </citation>
    <scope>NUCLEOTIDE SEQUENCE [LARGE SCALE GENOMIC DNA]</scope>
    <source>
        <strain evidence="2 3">CLL-7-23</strain>
    </source>
</reference>
<accession>A0ABT4WYK4</accession>
<dbReference type="EMBL" id="JAQKAB010000001">
    <property type="protein sequence ID" value="MDA7025123.1"/>
    <property type="molecule type" value="Genomic_DNA"/>
</dbReference>
<feature type="transmembrane region" description="Helical" evidence="1">
    <location>
        <begin position="210"/>
        <end position="231"/>
    </location>
</feature>
<evidence type="ECO:0000313" key="3">
    <source>
        <dbReference type="Proteomes" id="UP001211894"/>
    </source>
</evidence>
<feature type="transmembrane region" description="Helical" evidence="1">
    <location>
        <begin position="12"/>
        <end position="32"/>
    </location>
</feature>
<feature type="transmembrane region" description="Helical" evidence="1">
    <location>
        <begin position="161"/>
        <end position="178"/>
    </location>
</feature>
<dbReference type="Proteomes" id="UP001211894">
    <property type="component" value="Unassembled WGS sequence"/>
</dbReference>